<feature type="domain" description="Luciferase-like" evidence="6">
    <location>
        <begin position="24"/>
        <end position="381"/>
    </location>
</feature>
<dbReference type="CDD" id="cd01095">
    <property type="entry name" value="Nitrilotriacetate_monoxgenase"/>
    <property type="match status" value="1"/>
</dbReference>
<evidence type="ECO:0000256" key="5">
    <source>
        <dbReference type="ARBA" id="ARBA00033748"/>
    </source>
</evidence>
<dbReference type="InterPro" id="IPR016215">
    <property type="entry name" value="NTA_MOA"/>
</dbReference>
<evidence type="ECO:0000256" key="1">
    <source>
        <dbReference type="ARBA" id="ARBA00022630"/>
    </source>
</evidence>
<dbReference type="PANTHER" id="PTHR30011:SF16">
    <property type="entry name" value="C2H2 FINGER DOMAIN TRANSCRIPTION FACTOR (EUROFUNG)-RELATED"/>
    <property type="match status" value="1"/>
</dbReference>
<accession>A0ABN2MIS5</accession>
<dbReference type="Pfam" id="PF00296">
    <property type="entry name" value="Bac_luciferase"/>
    <property type="match status" value="1"/>
</dbReference>
<name>A0ABN2MIS5_9PSEU</name>
<dbReference type="SUPFAM" id="SSF51679">
    <property type="entry name" value="Bacterial luciferase-like"/>
    <property type="match status" value="1"/>
</dbReference>
<reference evidence="7 8" key="1">
    <citation type="journal article" date="2019" name="Int. J. Syst. Evol. Microbiol.">
        <title>The Global Catalogue of Microorganisms (GCM) 10K type strain sequencing project: providing services to taxonomists for standard genome sequencing and annotation.</title>
        <authorList>
            <consortium name="The Broad Institute Genomics Platform"/>
            <consortium name="The Broad Institute Genome Sequencing Center for Infectious Disease"/>
            <person name="Wu L."/>
            <person name="Ma J."/>
        </authorList>
    </citation>
    <scope>NUCLEOTIDE SEQUENCE [LARGE SCALE GENOMIC DNA]</scope>
    <source>
        <strain evidence="7 8">JCM 16009</strain>
    </source>
</reference>
<comment type="similarity">
    <text evidence="5">Belongs to the NtaA/SnaA/DszA monooxygenase family.</text>
</comment>
<evidence type="ECO:0000313" key="8">
    <source>
        <dbReference type="Proteomes" id="UP001500449"/>
    </source>
</evidence>
<evidence type="ECO:0000313" key="7">
    <source>
        <dbReference type="EMBL" id="GAA1828726.1"/>
    </source>
</evidence>
<dbReference type="PANTHER" id="PTHR30011">
    <property type="entry name" value="ALKANESULFONATE MONOOXYGENASE-RELATED"/>
    <property type="match status" value="1"/>
</dbReference>
<comment type="caution">
    <text evidence="7">The sequence shown here is derived from an EMBL/GenBank/DDBJ whole genome shotgun (WGS) entry which is preliminary data.</text>
</comment>
<dbReference type="PIRSF" id="PIRSF000337">
    <property type="entry name" value="NTA_MOA"/>
    <property type="match status" value="1"/>
</dbReference>
<proteinExistence type="inferred from homology"/>
<keyword evidence="8" id="KW-1185">Reference proteome</keyword>
<dbReference type="Gene3D" id="3.20.20.30">
    <property type="entry name" value="Luciferase-like domain"/>
    <property type="match status" value="1"/>
</dbReference>
<evidence type="ECO:0000259" key="6">
    <source>
        <dbReference type="Pfam" id="PF00296"/>
    </source>
</evidence>
<dbReference type="EMBL" id="BAAAQK010000001">
    <property type="protein sequence ID" value="GAA1828726.1"/>
    <property type="molecule type" value="Genomic_DNA"/>
</dbReference>
<gene>
    <name evidence="7" type="ORF">GCM10009836_03120</name>
</gene>
<evidence type="ECO:0000256" key="4">
    <source>
        <dbReference type="ARBA" id="ARBA00023033"/>
    </source>
</evidence>
<dbReference type="InterPro" id="IPR051260">
    <property type="entry name" value="Diverse_substr_monoxygenases"/>
</dbReference>
<sequence length="439" mass="47366">MFPLGVGHHEAAWLAEGTDPAGMHGLAHFAGLARIAEAAAFDAVFLADQLSLRDIVEFNPHEKLDPLVVLGALAASTERIGLVGTASTTFAEPYAVARQFASLDHVSGGRAGWNIVTTAEAEASENFGGPDGVTPRRPHEERYARAAEFVEVTRGLWDGWADDALVRDRGTGRYADPARITESRHRGAHFSVRGPLNVPRPPQGHPVLVQAGASEPGLEFAARVAELVFTAQYDHDESLAFTRDLQARAARHGRRPDEVLVLPGLIPVLGATEEEARHRESALHALGGGEHSLGLLSWLLGGVDLRKLPLDAPVPDAILPAEDEVGGQRARFALLVRLARRERLTLRQLLHQIAGGHGHRVIVGTPEQVAADIERWFRSGAADGFNVMPPVLPAGLEEFTEQVVPLLRRAGIFREGYAGTTLREHLGLLRPVRTGELVG</sequence>
<keyword evidence="3" id="KW-0560">Oxidoreductase</keyword>
<evidence type="ECO:0000256" key="2">
    <source>
        <dbReference type="ARBA" id="ARBA00022643"/>
    </source>
</evidence>
<organism evidence="7 8">
    <name type="scientific">Pseudonocardia ailaonensis</name>
    <dbReference type="NCBI Taxonomy" id="367279"/>
    <lineage>
        <taxon>Bacteria</taxon>
        <taxon>Bacillati</taxon>
        <taxon>Actinomycetota</taxon>
        <taxon>Actinomycetes</taxon>
        <taxon>Pseudonocardiales</taxon>
        <taxon>Pseudonocardiaceae</taxon>
        <taxon>Pseudonocardia</taxon>
    </lineage>
</organism>
<keyword evidence="2" id="KW-0288">FMN</keyword>
<dbReference type="InterPro" id="IPR036661">
    <property type="entry name" value="Luciferase-like_sf"/>
</dbReference>
<dbReference type="InterPro" id="IPR011251">
    <property type="entry name" value="Luciferase-like_dom"/>
</dbReference>
<dbReference type="Proteomes" id="UP001500449">
    <property type="component" value="Unassembled WGS sequence"/>
</dbReference>
<protein>
    <submittedName>
        <fullName evidence="7">LLM class flavin-dependent oxidoreductase</fullName>
    </submittedName>
</protein>
<keyword evidence="1" id="KW-0285">Flavoprotein</keyword>
<dbReference type="NCBIfam" id="TIGR03860">
    <property type="entry name" value="FMN_nitrolo"/>
    <property type="match status" value="1"/>
</dbReference>
<evidence type="ECO:0000256" key="3">
    <source>
        <dbReference type="ARBA" id="ARBA00023002"/>
    </source>
</evidence>
<keyword evidence="4" id="KW-0503">Monooxygenase</keyword>